<evidence type="ECO:0000259" key="3">
    <source>
        <dbReference type="Pfam" id="PF07971"/>
    </source>
</evidence>
<dbReference type="Gene3D" id="2.70.98.10">
    <property type="match status" value="1"/>
</dbReference>
<dbReference type="SUPFAM" id="SSF48208">
    <property type="entry name" value="Six-hairpin glycosidases"/>
    <property type="match status" value="1"/>
</dbReference>
<feature type="compositionally biased region" description="Polar residues" evidence="1">
    <location>
        <begin position="446"/>
        <end position="459"/>
    </location>
</feature>
<keyword evidence="2" id="KW-0732">Signal</keyword>
<feature type="region of interest" description="Disordered" evidence="1">
    <location>
        <begin position="438"/>
        <end position="462"/>
    </location>
</feature>
<dbReference type="Pfam" id="PF07971">
    <property type="entry name" value="Glyco_hydro_92"/>
    <property type="match status" value="1"/>
</dbReference>
<dbReference type="GO" id="GO:0005634">
    <property type="term" value="C:nucleus"/>
    <property type="evidence" value="ECO:0007669"/>
    <property type="project" value="TreeGrafter"/>
</dbReference>
<feature type="domain" description="Glycosyl hydrolase family 92 N-terminal" evidence="4">
    <location>
        <begin position="29"/>
        <end position="268"/>
    </location>
</feature>
<evidence type="ECO:0000256" key="2">
    <source>
        <dbReference type="SAM" id="SignalP"/>
    </source>
</evidence>
<dbReference type="GO" id="GO:0030246">
    <property type="term" value="F:carbohydrate binding"/>
    <property type="evidence" value="ECO:0007669"/>
    <property type="project" value="InterPro"/>
</dbReference>
<feature type="domain" description="Glycosyl hydrolase family 92" evidence="3">
    <location>
        <begin position="274"/>
        <end position="738"/>
    </location>
</feature>
<dbReference type="Gene3D" id="3.30.2080.10">
    <property type="entry name" value="GH92 mannosidase domain"/>
    <property type="match status" value="1"/>
</dbReference>
<evidence type="ECO:0000313" key="5">
    <source>
        <dbReference type="EMBL" id="KAF2140996.1"/>
    </source>
</evidence>
<evidence type="ECO:0000259" key="4">
    <source>
        <dbReference type="Pfam" id="PF17678"/>
    </source>
</evidence>
<dbReference type="GO" id="GO:0005829">
    <property type="term" value="C:cytosol"/>
    <property type="evidence" value="ECO:0007669"/>
    <property type="project" value="TreeGrafter"/>
</dbReference>
<organism evidence="5 6">
    <name type="scientific">Aplosporella prunicola CBS 121167</name>
    <dbReference type="NCBI Taxonomy" id="1176127"/>
    <lineage>
        <taxon>Eukaryota</taxon>
        <taxon>Fungi</taxon>
        <taxon>Dikarya</taxon>
        <taxon>Ascomycota</taxon>
        <taxon>Pezizomycotina</taxon>
        <taxon>Dothideomycetes</taxon>
        <taxon>Dothideomycetes incertae sedis</taxon>
        <taxon>Botryosphaeriales</taxon>
        <taxon>Aplosporellaceae</taxon>
        <taxon>Aplosporella</taxon>
    </lineage>
</organism>
<dbReference type="InterPro" id="IPR005887">
    <property type="entry name" value="GH92_a_mannosidase_put"/>
</dbReference>
<dbReference type="GO" id="GO:0000224">
    <property type="term" value="F:peptide-N4-(N-acetyl-beta-glucosaminyl)asparagine amidase activity"/>
    <property type="evidence" value="ECO:0007669"/>
    <property type="project" value="TreeGrafter"/>
</dbReference>
<gene>
    <name evidence="5" type="ORF">K452DRAFT_43672</name>
</gene>
<dbReference type="PANTHER" id="PTHR12143">
    <property type="entry name" value="PEPTIDE N-GLYCANASE PNGASE -RELATED"/>
    <property type="match status" value="1"/>
</dbReference>
<dbReference type="GO" id="GO:0006516">
    <property type="term" value="P:glycoprotein catabolic process"/>
    <property type="evidence" value="ECO:0007669"/>
    <property type="project" value="TreeGrafter"/>
</dbReference>
<feature type="compositionally biased region" description="Gly residues" evidence="1">
    <location>
        <begin position="759"/>
        <end position="772"/>
    </location>
</feature>
<evidence type="ECO:0000256" key="1">
    <source>
        <dbReference type="SAM" id="MobiDB-lite"/>
    </source>
</evidence>
<dbReference type="Proteomes" id="UP000799438">
    <property type="component" value="Unassembled WGS sequence"/>
</dbReference>
<feature type="chain" id="PRO_5025463923" evidence="2">
    <location>
        <begin position="22"/>
        <end position="772"/>
    </location>
</feature>
<dbReference type="InterPro" id="IPR041371">
    <property type="entry name" value="GH92_N"/>
</dbReference>
<dbReference type="Gene3D" id="1.20.1050.60">
    <property type="entry name" value="alpha-1,2-mannosidase"/>
    <property type="match status" value="1"/>
</dbReference>
<protein>
    <submittedName>
        <fullName evidence="5">Glycoside hydrolase family 92 protein</fullName>
    </submittedName>
</protein>
<dbReference type="InterPro" id="IPR050883">
    <property type="entry name" value="PNGase"/>
</dbReference>
<evidence type="ECO:0000313" key="6">
    <source>
        <dbReference type="Proteomes" id="UP000799438"/>
    </source>
</evidence>
<dbReference type="OrthoDB" id="449263at2759"/>
<dbReference type="FunFam" id="3.30.2080.10:FF:000001">
    <property type="entry name" value="Alpha-1,2-mannosidase subfamily"/>
    <property type="match status" value="1"/>
</dbReference>
<name>A0A6A6BAE7_9PEZI</name>
<proteinExistence type="predicted"/>
<dbReference type="PANTHER" id="PTHR12143:SF38">
    <property type="entry name" value="ALPHA-1,2-MANNOSIDASE FAMILY PROTEIN (AFU_ORTHOLOGUE AFUA_5G10520)"/>
    <property type="match status" value="1"/>
</dbReference>
<dbReference type="FunFam" id="2.70.98.10:FF:000028">
    <property type="entry name" value="Alpha-1,2-mannosidase family protein (AFU_orthologue AFUA_5G10520)"/>
    <property type="match status" value="1"/>
</dbReference>
<feature type="region of interest" description="Disordered" evidence="1">
    <location>
        <begin position="747"/>
        <end position="772"/>
    </location>
</feature>
<dbReference type="GO" id="GO:0005975">
    <property type="term" value="P:carbohydrate metabolic process"/>
    <property type="evidence" value="ECO:0007669"/>
    <property type="project" value="InterPro"/>
</dbReference>
<dbReference type="InterPro" id="IPR012939">
    <property type="entry name" value="Glyco_hydro_92"/>
</dbReference>
<dbReference type="RefSeq" id="XP_033396709.1">
    <property type="nucleotide sequence ID" value="XM_033546666.1"/>
</dbReference>
<dbReference type="GeneID" id="54304172"/>
<keyword evidence="6" id="KW-1185">Reference proteome</keyword>
<reference evidence="5" key="1">
    <citation type="journal article" date="2020" name="Stud. Mycol.">
        <title>101 Dothideomycetes genomes: a test case for predicting lifestyles and emergence of pathogens.</title>
        <authorList>
            <person name="Haridas S."/>
            <person name="Albert R."/>
            <person name="Binder M."/>
            <person name="Bloem J."/>
            <person name="Labutti K."/>
            <person name="Salamov A."/>
            <person name="Andreopoulos B."/>
            <person name="Baker S."/>
            <person name="Barry K."/>
            <person name="Bills G."/>
            <person name="Bluhm B."/>
            <person name="Cannon C."/>
            <person name="Castanera R."/>
            <person name="Culley D."/>
            <person name="Daum C."/>
            <person name="Ezra D."/>
            <person name="Gonzalez J."/>
            <person name="Henrissat B."/>
            <person name="Kuo A."/>
            <person name="Liang C."/>
            <person name="Lipzen A."/>
            <person name="Lutzoni F."/>
            <person name="Magnuson J."/>
            <person name="Mondo S."/>
            <person name="Nolan M."/>
            <person name="Ohm R."/>
            <person name="Pangilinan J."/>
            <person name="Park H.-J."/>
            <person name="Ramirez L."/>
            <person name="Alfaro M."/>
            <person name="Sun H."/>
            <person name="Tritt A."/>
            <person name="Yoshinaga Y."/>
            <person name="Zwiers L.-H."/>
            <person name="Turgeon B."/>
            <person name="Goodwin S."/>
            <person name="Spatafora J."/>
            <person name="Crous P."/>
            <person name="Grigoriev I."/>
        </authorList>
    </citation>
    <scope>NUCLEOTIDE SEQUENCE</scope>
    <source>
        <strain evidence="5">CBS 121167</strain>
    </source>
</reference>
<dbReference type="Gene3D" id="1.20.1610.10">
    <property type="entry name" value="alpha-1,2-mannosidases domains"/>
    <property type="match status" value="1"/>
</dbReference>
<dbReference type="InterPro" id="IPR008928">
    <property type="entry name" value="6-hairpin_glycosidase_sf"/>
</dbReference>
<dbReference type="InterPro" id="IPR014718">
    <property type="entry name" value="GH-type_carb-bd"/>
</dbReference>
<sequence>MHLHPLSVTVALGALAGRTFAQDADYTKYVDPFHGTENGGNMFPGVVPAPFSVVKLGPDVSSGTTDAYSGYLPTGNVTGFSMMHESGTGGAPKYGVVSQMGVVGAVSNPLLDLSAARAVEDQARVGYYRSELTTGVVVDLAGTNHAGFYHWTFPRADTHSIVVDVSHVLPSFRGLGWGQQYTGGNFEVFPDGHYEGNGTYNGGWNLSPDWTIHFCGRFDITPSSSKTFSGVDQALSQYGESASVSGTERLGGVFTFNETSVSSRVGISFISSAKACAFIDSEIPAATGLDSLVRASQETWNAEVLRKVETSSTNATLLTQLYSSLYGMHLIPSNRTGENPKWESSEPYYDDIFTFWDLFRCTTALIQVLQPEAYEEQIRSLIDIWRHDGWMPDARSSNFNGRVQGGSNADNVLADAYVKGVRGAVNWEDGFKAMLADAEKAPPGNNDPSTAPDTSSTAQGRGALPDWIRYGYITPAYSRAVSRAVEYSANDFGLYQVATGLDDTTSAAKYLNRSRNWRNHWNPNASSRGFTGFVVPRKADGSFVAQDPQGCGGCYWADPYYEDNSWTYSFNAHHDMATTVELMGGTSRFVARLDEFFDAALYNPANEPGFTTPYLYNFAGRQDRTVARLRDIAGQRYGAGRDGIPGNSDAGAMQSWILWNMLGLYPVTGQTTFLVGSPWFERVAVDLGNGRRLVVSSSGGEEGPYVQSLRVNGQQWDRAWVAWEDVFARGGEMEFVLGAQAAEWATGDLPPSPAVSGSGSVGSGGGGGGQRK</sequence>
<dbReference type="AlphaFoldDB" id="A0A6A6BAE7"/>
<dbReference type="Pfam" id="PF17678">
    <property type="entry name" value="Glyco_hydro_92N"/>
    <property type="match status" value="1"/>
</dbReference>
<keyword evidence="5" id="KW-0378">Hydrolase</keyword>
<dbReference type="FunFam" id="1.20.1050.60:FF:000002">
    <property type="entry name" value="Glycosyl hydrolase family 92"/>
    <property type="match status" value="1"/>
</dbReference>
<feature type="signal peptide" evidence="2">
    <location>
        <begin position="1"/>
        <end position="21"/>
    </location>
</feature>
<dbReference type="NCBIfam" id="TIGR01180">
    <property type="entry name" value="aman2_put"/>
    <property type="match status" value="1"/>
</dbReference>
<dbReference type="EMBL" id="ML995488">
    <property type="protein sequence ID" value="KAF2140996.1"/>
    <property type="molecule type" value="Genomic_DNA"/>
</dbReference>
<accession>A0A6A6BAE7</accession>